<proteinExistence type="predicted"/>
<feature type="transmembrane region" description="Helical" evidence="2">
    <location>
        <begin position="83"/>
        <end position="108"/>
    </location>
</feature>
<accession>A0A9P5LD52</accession>
<dbReference type="AlphaFoldDB" id="A0A9P5LD52"/>
<keyword evidence="2" id="KW-0812">Transmembrane</keyword>
<protein>
    <submittedName>
        <fullName evidence="3">Uncharacterized protein</fullName>
    </submittedName>
</protein>
<sequence>MGIKYDESPEVVFSSVAPEVYHGSHQQGHEMSESQSNFIKPSNTPYYQPGYAPASATPTTNYQNTLNYPPPANPTRGPSKQRFLCGCTLTVLILSIIIAVLSVLVIGLSAGTGTATSNYNIANQKLQALSASYAALKAATVSVSSASEPSATASATSEETDKTASATSATASATSTSYSDITLGCSDEDESTTGTNYISEFYDKTEYTIHCNHDAPNDLLFSLFTGNFEGCMEACTAWNSNSVTNSTLCQAVSFIPLWTNITIAAEGYAAGDCYLKPKPQTIAKLGTPNIGTECHAAIRSS</sequence>
<reference evidence="3" key="1">
    <citation type="submission" date="2020-03" db="EMBL/GenBank/DDBJ databases">
        <title>Draft Genome Sequence of Cylindrodendrum hubeiense.</title>
        <authorList>
            <person name="Buettner E."/>
            <person name="Kellner H."/>
        </authorList>
    </citation>
    <scope>NUCLEOTIDE SEQUENCE</scope>
    <source>
        <strain evidence="3">IHI 201604</strain>
    </source>
</reference>
<feature type="region of interest" description="Disordered" evidence="1">
    <location>
        <begin position="49"/>
        <end position="77"/>
    </location>
</feature>
<gene>
    <name evidence="3" type="ORF">G7Z17_g3911</name>
</gene>
<evidence type="ECO:0000256" key="1">
    <source>
        <dbReference type="SAM" id="MobiDB-lite"/>
    </source>
</evidence>
<evidence type="ECO:0000313" key="4">
    <source>
        <dbReference type="Proteomes" id="UP000722485"/>
    </source>
</evidence>
<dbReference type="EMBL" id="JAANBB010000051">
    <property type="protein sequence ID" value="KAF7553069.1"/>
    <property type="molecule type" value="Genomic_DNA"/>
</dbReference>
<evidence type="ECO:0000256" key="2">
    <source>
        <dbReference type="SAM" id="Phobius"/>
    </source>
</evidence>
<feature type="region of interest" description="Disordered" evidence="1">
    <location>
        <begin position="148"/>
        <end position="168"/>
    </location>
</feature>
<keyword evidence="4" id="KW-1185">Reference proteome</keyword>
<evidence type="ECO:0000313" key="3">
    <source>
        <dbReference type="EMBL" id="KAF7553069.1"/>
    </source>
</evidence>
<comment type="caution">
    <text evidence="3">The sequence shown here is derived from an EMBL/GenBank/DDBJ whole genome shotgun (WGS) entry which is preliminary data.</text>
</comment>
<name>A0A9P5LD52_9HYPO</name>
<organism evidence="3 4">
    <name type="scientific">Cylindrodendrum hubeiense</name>
    <dbReference type="NCBI Taxonomy" id="595255"/>
    <lineage>
        <taxon>Eukaryota</taxon>
        <taxon>Fungi</taxon>
        <taxon>Dikarya</taxon>
        <taxon>Ascomycota</taxon>
        <taxon>Pezizomycotina</taxon>
        <taxon>Sordariomycetes</taxon>
        <taxon>Hypocreomycetidae</taxon>
        <taxon>Hypocreales</taxon>
        <taxon>Nectriaceae</taxon>
        <taxon>Cylindrodendrum</taxon>
    </lineage>
</organism>
<keyword evidence="2" id="KW-1133">Transmembrane helix</keyword>
<dbReference type="Proteomes" id="UP000722485">
    <property type="component" value="Unassembled WGS sequence"/>
</dbReference>
<keyword evidence="2" id="KW-0472">Membrane</keyword>
<dbReference type="OrthoDB" id="5358884at2759"/>
<feature type="compositionally biased region" description="Polar residues" evidence="1">
    <location>
        <begin position="56"/>
        <end position="67"/>
    </location>
</feature>